<dbReference type="Proteomes" id="UP001250181">
    <property type="component" value="Unassembled WGS sequence"/>
</dbReference>
<evidence type="ECO:0000256" key="1">
    <source>
        <dbReference type="ARBA" id="ARBA00023125"/>
    </source>
</evidence>
<feature type="domain" description="HTH cro/C1-type" evidence="2">
    <location>
        <begin position="8"/>
        <end position="63"/>
    </location>
</feature>
<keyword evidence="4" id="KW-1185">Reference proteome</keyword>
<dbReference type="InterPro" id="IPR001387">
    <property type="entry name" value="Cro/C1-type_HTH"/>
</dbReference>
<organism evidence="3 4">
    <name type="scientific">Streptomyces tamarix</name>
    <dbReference type="NCBI Taxonomy" id="3078565"/>
    <lineage>
        <taxon>Bacteria</taxon>
        <taxon>Bacillati</taxon>
        <taxon>Actinomycetota</taxon>
        <taxon>Actinomycetes</taxon>
        <taxon>Kitasatosporales</taxon>
        <taxon>Streptomycetaceae</taxon>
        <taxon>Streptomyces</taxon>
    </lineage>
</organism>
<dbReference type="PANTHER" id="PTHR46797:SF1">
    <property type="entry name" value="METHYLPHOSPHONATE SYNTHASE"/>
    <property type="match status" value="1"/>
</dbReference>
<dbReference type="SUPFAM" id="SSF47413">
    <property type="entry name" value="lambda repressor-like DNA-binding domains"/>
    <property type="match status" value="1"/>
</dbReference>
<evidence type="ECO:0000259" key="2">
    <source>
        <dbReference type="PROSITE" id="PS50943"/>
    </source>
</evidence>
<dbReference type="RefSeq" id="WP_315877593.1">
    <property type="nucleotide sequence ID" value="NZ_JAWCTQ010000010.1"/>
</dbReference>
<dbReference type="Gene3D" id="1.10.260.40">
    <property type="entry name" value="lambda repressor-like DNA-binding domains"/>
    <property type="match status" value="1"/>
</dbReference>
<dbReference type="PROSITE" id="PS50943">
    <property type="entry name" value="HTH_CROC1"/>
    <property type="match status" value="1"/>
</dbReference>
<dbReference type="InterPro" id="IPR050807">
    <property type="entry name" value="TransReg_Diox_bact_type"/>
</dbReference>
<reference evidence="3 4" key="1">
    <citation type="submission" date="2023-09" db="EMBL/GenBank/DDBJ databases">
        <title>Streptomyces sp. nov.: A antagonism against Alternaria gaisen Producing Streptochlin, Isolated from Tamarix root soil.</title>
        <authorList>
            <person name="Chen Y."/>
        </authorList>
    </citation>
    <scope>NUCLEOTIDE SEQUENCE [LARGE SCALE GENOMIC DNA]</scope>
    <source>
        <strain evidence="3 4">TRM76323</strain>
    </source>
</reference>
<protein>
    <submittedName>
        <fullName evidence="3">Helix-turn-helix transcriptional regulator</fullName>
    </submittedName>
</protein>
<evidence type="ECO:0000313" key="3">
    <source>
        <dbReference type="EMBL" id="MDT9682508.1"/>
    </source>
</evidence>
<name>A0ABU3QIB0_9ACTN</name>
<dbReference type="SMART" id="SM00530">
    <property type="entry name" value="HTH_XRE"/>
    <property type="match status" value="1"/>
</dbReference>
<keyword evidence="1" id="KW-0238">DNA-binding</keyword>
<dbReference type="InterPro" id="IPR010982">
    <property type="entry name" value="Lambda_DNA-bd_dom_sf"/>
</dbReference>
<dbReference type="EMBL" id="JAWCTQ010000010">
    <property type="protein sequence ID" value="MDT9682508.1"/>
    <property type="molecule type" value="Genomic_DNA"/>
</dbReference>
<comment type="caution">
    <text evidence="3">The sequence shown here is derived from an EMBL/GenBank/DDBJ whole genome shotgun (WGS) entry which is preliminary data.</text>
</comment>
<dbReference type="PANTHER" id="PTHR46797">
    <property type="entry name" value="HTH-TYPE TRANSCRIPTIONAL REGULATOR"/>
    <property type="match status" value="1"/>
</dbReference>
<gene>
    <name evidence="3" type="ORF">RND61_10560</name>
</gene>
<accession>A0ABU3QIB0</accession>
<proteinExistence type="predicted"/>
<dbReference type="CDD" id="cd00093">
    <property type="entry name" value="HTH_XRE"/>
    <property type="match status" value="1"/>
</dbReference>
<evidence type="ECO:0000313" key="4">
    <source>
        <dbReference type="Proteomes" id="UP001250181"/>
    </source>
</evidence>
<sequence length="389" mass="43275">MSTVGDRLREVRKRRGLSQRELATSSGVSLSLVRKLEQGTVDNTRLETVHKLARVLRVPTSKLMDRSAAEPSDTAAGDGWAAVRQALVGRPDDLDEPPTVDGVAQVLDSALPLFRAERFTELGTVLPRLLRDTETLADLEESGRTLRVQLLQLTGWLLTQTRHLDAAEMALDMALDASADRLQGGATANAQCWVLLLRGQLAEARELAIRWADDVEPKMSRATADELCVWGMLLLRVSAAAVRDNRAGEAKDSLRLAHGAAVVLGRERRPREDLLRTFGPTTVALKRTENAMISDRPDVVLKLADKIPMVGIPPTPSNHNRHRLDVAKAYAQTRQYAEAVRELTSIWHTSPEWLPHQRYAREILSIVIEHRRTLTPEMRVLADVLRLPL</sequence>
<dbReference type="Pfam" id="PF01381">
    <property type="entry name" value="HTH_3"/>
    <property type="match status" value="1"/>
</dbReference>